<organism evidence="2 3">
    <name type="scientific">Deinococcus taklimakanensis</name>
    <dbReference type="NCBI Taxonomy" id="536443"/>
    <lineage>
        <taxon>Bacteria</taxon>
        <taxon>Thermotogati</taxon>
        <taxon>Deinococcota</taxon>
        <taxon>Deinococci</taxon>
        <taxon>Deinococcales</taxon>
        <taxon>Deinococcaceae</taxon>
        <taxon>Deinococcus</taxon>
    </lineage>
</organism>
<comment type="caution">
    <text evidence="2">The sequence shown here is derived from an EMBL/GenBank/DDBJ whole genome shotgun (WGS) entry which is preliminary data.</text>
</comment>
<keyword evidence="3" id="KW-1185">Reference proteome</keyword>
<dbReference type="Gene3D" id="3.10.180.10">
    <property type="entry name" value="2,3-Dihydroxybiphenyl 1,2-Dioxygenase, domain 1"/>
    <property type="match status" value="1"/>
</dbReference>
<proteinExistence type="predicted"/>
<reference evidence="3" key="1">
    <citation type="journal article" date="2019" name="Int. J. Syst. Evol. Microbiol.">
        <title>The Global Catalogue of Microorganisms (GCM) 10K type strain sequencing project: providing services to taxonomists for standard genome sequencing and annotation.</title>
        <authorList>
            <consortium name="The Broad Institute Genomics Platform"/>
            <consortium name="The Broad Institute Genome Sequencing Center for Infectious Disease"/>
            <person name="Wu L."/>
            <person name="Ma J."/>
        </authorList>
    </citation>
    <scope>NUCLEOTIDE SEQUENCE [LARGE SCALE GENOMIC DNA]</scope>
    <source>
        <strain evidence="3">KCTC 33842</strain>
    </source>
</reference>
<evidence type="ECO:0000313" key="2">
    <source>
        <dbReference type="EMBL" id="MFD2610544.1"/>
    </source>
</evidence>
<dbReference type="Proteomes" id="UP001597475">
    <property type="component" value="Unassembled WGS sequence"/>
</dbReference>
<dbReference type="SUPFAM" id="SSF54593">
    <property type="entry name" value="Glyoxalase/Bleomycin resistance protein/Dihydroxybiphenyl dioxygenase"/>
    <property type="match status" value="1"/>
</dbReference>
<dbReference type="RefSeq" id="WP_386846779.1">
    <property type="nucleotide sequence ID" value="NZ_JBHUMK010000068.1"/>
</dbReference>
<name>A0ABW5P5H9_9DEIO</name>
<dbReference type="PANTHER" id="PTHR39175">
    <property type="entry name" value="FAMILY PROTEIN, PUTATIVE (AFU_ORTHOLOGUE AFUA_3G15060)-RELATED"/>
    <property type="match status" value="1"/>
</dbReference>
<dbReference type="EMBL" id="JBHUMK010000068">
    <property type="protein sequence ID" value="MFD2610544.1"/>
    <property type="molecule type" value="Genomic_DNA"/>
</dbReference>
<accession>A0ABW5P5H9</accession>
<gene>
    <name evidence="2" type="ORF">ACFSR9_14035</name>
</gene>
<evidence type="ECO:0000313" key="3">
    <source>
        <dbReference type="Proteomes" id="UP001597475"/>
    </source>
</evidence>
<protein>
    <submittedName>
        <fullName evidence="2">Glyoxalase</fullName>
    </submittedName>
</protein>
<dbReference type="PANTHER" id="PTHR39175:SF1">
    <property type="entry name" value="FAMILY PROTEIN, PUTATIVE (AFU_ORTHOLOGUE AFUA_3G15060)-RELATED"/>
    <property type="match status" value="1"/>
</dbReference>
<sequence>MPTLISGLDHVLIEAPAGCEARARAFYGAFLGLPELRKPPALQSRGGCWFALPDGRQLHVGVTPQFVPRTKGHPGLRTADLAAFEAHCAAHGVPCRPDAEAGVARVYLQDPFGNRLEVVQVVVDGAHESLPASPVE</sequence>
<dbReference type="InterPro" id="IPR029068">
    <property type="entry name" value="Glyas_Bleomycin-R_OHBP_Dase"/>
</dbReference>
<evidence type="ECO:0000259" key="1">
    <source>
        <dbReference type="PROSITE" id="PS51819"/>
    </source>
</evidence>
<feature type="domain" description="VOC" evidence="1">
    <location>
        <begin position="7"/>
        <end position="121"/>
    </location>
</feature>
<dbReference type="InterPro" id="IPR037523">
    <property type="entry name" value="VOC_core"/>
</dbReference>
<dbReference type="PROSITE" id="PS51819">
    <property type="entry name" value="VOC"/>
    <property type="match status" value="1"/>
</dbReference>